<sequence>MGQSTRMPVTAMLGASVFCSGVTFAATMPYGAIVGIETLGLSNEHYAAMVSISSLVGALVTMFIGYASDRLPDRRILVLMAAVAGATGMGLVYFGRSQMAFIVAITVIWPFGFAMFSQNFAYVRVYYNARAPERAHFMITALRTVFSVAWVIVPPLAGYIAALYSVFDVFLLSALAYLACGVIFAAMMTDPATRIAAAPIAARDATGMRGFLPTPIIAGLVGILIINIAMRLVGLAMPLSIVTRLGGTVGDVGIYAGIAAALEIPFMLMWGYLGRWLTREAIIIGNGLLLGVYILLVSQARSVMDVFLLQAINGIAAAALLSVTISYMQDAIKGRVGLSTSLMDVVGISATLAGAAVFGVLSAGGDYQLLLVAAAGFAVVGGLVMLAGNTRQLRMAPAD</sequence>
<comment type="similarity">
    <text evidence="2">Belongs to the major facilitator superfamily. Set transporter family.</text>
</comment>
<dbReference type="Pfam" id="PF07690">
    <property type="entry name" value="MFS_1"/>
    <property type="match status" value="1"/>
</dbReference>
<dbReference type="InterPro" id="IPR020846">
    <property type="entry name" value="MFS_dom"/>
</dbReference>
<evidence type="ECO:0000256" key="5">
    <source>
        <dbReference type="ARBA" id="ARBA00022597"/>
    </source>
</evidence>
<accession>A0ABX7BWM9</accession>
<evidence type="ECO:0000256" key="10">
    <source>
        <dbReference type="SAM" id="SignalP"/>
    </source>
</evidence>
<keyword evidence="3" id="KW-0813">Transport</keyword>
<feature type="domain" description="Major facilitator superfamily (MFS) profile" evidence="11">
    <location>
        <begin position="215"/>
        <end position="399"/>
    </location>
</feature>
<feature type="transmembrane region" description="Helical" evidence="9">
    <location>
        <begin position="170"/>
        <end position="189"/>
    </location>
</feature>
<proteinExistence type="inferred from homology"/>
<dbReference type="Gene3D" id="1.20.1250.20">
    <property type="entry name" value="MFS general substrate transporter like domains"/>
    <property type="match status" value="2"/>
</dbReference>
<keyword evidence="8 9" id="KW-0472">Membrane</keyword>
<evidence type="ECO:0000256" key="1">
    <source>
        <dbReference type="ARBA" id="ARBA00004651"/>
    </source>
</evidence>
<organism evidence="12 13">
    <name type="scientific">Devosia oryziradicis</name>
    <dbReference type="NCBI Taxonomy" id="2801335"/>
    <lineage>
        <taxon>Bacteria</taxon>
        <taxon>Pseudomonadati</taxon>
        <taxon>Pseudomonadota</taxon>
        <taxon>Alphaproteobacteria</taxon>
        <taxon>Hyphomicrobiales</taxon>
        <taxon>Devosiaceae</taxon>
        <taxon>Devosia</taxon>
    </lineage>
</organism>
<feature type="transmembrane region" description="Helical" evidence="9">
    <location>
        <begin position="281"/>
        <end position="300"/>
    </location>
</feature>
<evidence type="ECO:0000256" key="2">
    <source>
        <dbReference type="ARBA" id="ARBA00006523"/>
    </source>
</evidence>
<feature type="transmembrane region" description="Helical" evidence="9">
    <location>
        <begin position="144"/>
        <end position="164"/>
    </location>
</feature>
<gene>
    <name evidence="12" type="ORF">JI749_14015</name>
</gene>
<evidence type="ECO:0000256" key="9">
    <source>
        <dbReference type="SAM" id="Phobius"/>
    </source>
</evidence>
<keyword evidence="7 9" id="KW-1133">Transmembrane helix</keyword>
<feature type="transmembrane region" description="Helical" evidence="9">
    <location>
        <begin position="367"/>
        <end position="387"/>
    </location>
</feature>
<feature type="transmembrane region" description="Helical" evidence="9">
    <location>
        <begin position="210"/>
        <end position="232"/>
    </location>
</feature>
<dbReference type="InterPro" id="IPR036259">
    <property type="entry name" value="MFS_trans_sf"/>
</dbReference>
<feature type="transmembrane region" description="Helical" evidence="9">
    <location>
        <begin position="100"/>
        <end position="123"/>
    </location>
</feature>
<feature type="transmembrane region" description="Helical" evidence="9">
    <location>
        <begin position="45"/>
        <end position="64"/>
    </location>
</feature>
<dbReference type="Proteomes" id="UP000595460">
    <property type="component" value="Chromosome"/>
</dbReference>
<dbReference type="InterPro" id="IPR011701">
    <property type="entry name" value="MFS"/>
</dbReference>
<evidence type="ECO:0000313" key="13">
    <source>
        <dbReference type="Proteomes" id="UP000595460"/>
    </source>
</evidence>
<feature type="transmembrane region" description="Helical" evidence="9">
    <location>
        <begin position="252"/>
        <end position="274"/>
    </location>
</feature>
<feature type="transmembrane region" description="Helical" evidence="9">
    <location>
        <begin position="340"/>
        <end position="361"/>
    </location>
</feature>
<evidence type="ECO:0000256" key="7">
    <source>
        <dbReference type="ARBA" id="ARBA00022989"/>
    </source>
</evidence>
<keyword evidence="6 9" id="KW-0812">Transmembrane</keyword>
<reference evidence="12 13" key="1">
    <citation type="submission" date="2021-01" db="EMBL/GenBank/DDBJ databases">
        <title>Genome seq and assembly of Devosia sp. G19.</title>
        <authorList>
            <person name="Chhetri G."/>
        </authorList>
    </citation>
    <scope>NUCLEOTIDE SEQUENCE [LARGE SCALE GENOMIC DNA]</scope>
    <source>
        <strain evidence="12 13">G19</strain>
    </source>
</reference>
<feature type="transmembrane region" description="Helical" evidence="9">
    <location>
        <begin position="76"/>
        <end position="94"/>
    </location>
</feature>
<keyword evidence="4" id="KW-1003">Cell membrane</keyword>
<dbReference type="SUPFAM" id="SSF103473">
    <property type="entry name" value="MFS general substrate transporter"/>
    <property type="match status" value="1"/>
</dbReference>
<feature type="chain" id="PRO_5046091142" evidence="10">
    <location>
        <begin position="26"/>
        <end position="399"/>
    </location>
</feature>
<evidence type="ECO:0000256" key="8">
    <source>
        <dbReference type="ARBA" id="ARBA00023136"/>
    </source>
</evidence>
<keyword evidence="13" id="KW-1185">Reference proteome</keyword>
<protein>
    <submittedName>
        <fullName evidence="12">MFS transporter</fullName>
    </submittedName>
</protein>
<dbReference type="PROSITE" id="PS50850">
    <property type="entry name" value="MFS"/>
    <property type="match status" value="1"/>
</dbReference>
<dbReference type="PANTHER" id="PTHR23535">
    <property type="entry name" value="SUGAR EFFLUX TRANSPORTER A-RELATED"/>
    <property type="match status" value="1"/>
</dbReference>
<name>A0ABX7BWM9_9HYPH</name>
<evidence type="ECO:0000313" key="12">
    <source>
        <dbReference type="EMBL" id="QQR35459.1"/>
    </source>
</evidence>
<feature type="signal peptide" evidence="10">
    <location>
        <begin position="1"/>
        <end position="25"/>
    </location>
</feature>
<dbReference type="EMBL" id="CP068047">
    <property type="protein sequence ID" value="QQR35459.1"/>
    <property type="molecule type" value="Genomic_DNA"/>
</dbReference>
<evidence type="ECO:0000259" key="11">
    <source>
        <dbReference type="PROSITE" id="PS50850"/>
    </source>
</evidence>
<dbReference type="PANTHER" id="PTHR23535:SF2">
    <property type="entry name" value="SUGAR EFFLUX TRANSPORTER A-RELATED"/>
    <property type="match status" value="1"/>
</dbReference>
<keyword evidence="10" id="KW-0732">Signal</keyword>
<comment type="subcellular location">
    <subcellularLocation>
        <location evidence="1">Cell membrane</location>
        <topology evidence="1">Multi-pass membrane protein</topology>
    </subcellularLocation>
</comment>
<keyword evidence="5" id="KW-0762">Sugar transport</keyword>
<dbReference type="RefSeq" id="WP_201655115.1">
    <property type="nucleotide sequence ID" value="NZ_CP068047.1"/>
</dbReference>
<feature type="transmembrane region" description="Helical" evidence="9">
    <location>
        <begin position="306"/>
        <end position="328"/>
    </location>
</feature>
<evidence type="ECO:0000256" key="3">
    <source>
        <dbReference type="ARBA" id="ARBA00022448"/>
    </source>
</evidence>
<evidence type="ECO:0000256" key="6">
    <source>
        <dbReference type="ARBA" id="ARBA00022692"/>
    </source>
</evidence>
<evidence type="ECO:0000256" key="4">
    <source>
        <dbReference type="ARBA" id="ARBA00022475"/>
    </source>
</evidence>